<dbReference type="PANTHER" id="PTHR11102:SF160">
    <property type="entry name" value="ERAD-ASSOCIATED E3 UBIQUITIN-PROTEIN LIGASE COMPONENT HRD3"/>
    <property type="match status" value="1"/>
</dbReference>
<dbReference type="Gene3D" id="1.25.40.10">
    <property type="entry name" value="Tetratricopeptide repeat domain"/>
    <property type="match status" value="1"/>
</dbReference>
<protein>
    <submittedName>
        <fullName evidence="2">HCP-like protein</fullName>
    </submittedName>
</protein>
<dbReference type="Pfam" id="PF08238">
    <property type="entry name" value="Sel1"/>
    <property type="match status" value="5"/>
</dbReference>
<feature type="non-terminal residue" evidence="2">
    <location>
        <position position="180"/>
    </location>
</feature>
<dbReference type="InterPro" id="IPR050767">
    <property type="entry name" value="Sel1_AlgK"/>
</dbReference>
<dbReference type="AlphaFoldDB" id="A0A4P9X0G9"/>
<dbReference type="Proteomes" id="UP000268535">
    <property type="component" value="Unassembled WGS sequence"/>
</dbReference>
<dbReference type="InterPro" id="IPR006597">
    <property type="entry name" value="Sel1-like"/>
</dbReference>
<evidence type="ECO:0000313" key="3">
    <source>
        <dbReference type="Proteomes" id="UP000268535"/>
    </source>
</evidence>
<dbReference type="SUPFAM" id="SSF81901">
    <property type="entry name" value="HCP-like"/>
    <property type="match status" value="1"/>
</dbReference>
<gene>
    <name evidence="2" type="ORF">CAUPRSCDRAFT_4622</name>
</gene>
<reference evidence="3" key="1">
    <citation type="journal article" date="2018" name="Nat. Microbiol.">
        <title>Leveraging single-cell genomics to expand the fungal tree of life.</title>
        <authorList>
            <person name="Ahrendt S.R."/>
            <person name="Quandt C.A."/>
            <person name="Ciobanu D."/>
            <person name="Clum A."/>
            <person name="Salamov A."/>
            <person name="Andreopoulos B."/>
            <person name="Cheng J.F."/>
            <person name="Woyke T."/>
            <person name="Pelin A."/>
            <person name="Henrissat B."/>
            <person name="Reynolds N.K."/>
            <person name="Benny G.L."/>
            <person name="Smith M.E."/>
            <person name="James T.Y."/>
            <person name="Grigoriev I.V."/>
        </authorList>
    </citation>
    <scope>NUCLEOTIDE SEQUENCE [LARGE SCALE GENOMIC DNA]</scope>
    <source>
        <strain evidence="3">ATCC 52028</strain>
    </source>
</reference>
<feature type="non-terminal residue" evidence="2">
    <location>
        <position position="1"/>
    </location>
</feature>
<proteinExistence type="inferred from homology"/>
<sequence length="180" mass="19179">GLPAAHFTLATCYLNGIGTATDPARALHHAAVAADAPHAASLNLLGMMFDTGVGTPVDRARALQCYIRAARDHSAAAMYNIAMHYTSAWVLDFDPRMAAEWFARAAMFGSLAARVELGYLHRDATPPDAAEAARQFGLAAFGGEPRAQREYARCLLLGEGLARNALRAQLYLQRAAGAGH</sequence>
<evidence type="ECO:0000313" key="2">
    <source>
        <dbReference type="EMBL" id="RKO97410.1"/>
    </source>
</evidence>
<dbReference type="EMBL" id="ML009279">
    <property type="protein sequence ID" value="RKO97410.1"/>
    <property type="molecule type" value="Genomic_DNA"/>
</dbReference>
<dbReference type="SMART" id="SM00671">
    <property type="entry name" value="SEL1"/>
    <property type="match status" value="5"/>
</dbReference>
<organism evidence="2 3">
    <name type="scientific">Caulochytrium protostelioides</name>
    <dbReference type="NCBI Taxonomy" id="1555241"/>
    <lineage>
        <taxon>Eukaryota</taxon>
        <taxon>Fungi</taxon>
        <taxon>Fungi incertae sedis</taxon>
        <taxon>Chytridiomycota</taxon>
        <taxon>Chytridiomycota incertae sedis</taxon>
        <taxon>Chytridiomycetes</taxon>
        <taxon>Caulochytriales</taxon>
        <taxon>Caulochytriaceae</taxon>
        <taxon>Caulochytrium</taxon>
    </lineage>
</organism>
<comment type="similarity">
    <text evidence="1">Belongs to the sel-1 family.</text>
</comment>
<accession>A0A4P9X0G9</accession>
<dbReference type="InterPro" id="IPR011990">
    <property type="entry name" value="TPR-like_helical_dom_sf"/>
</dbReference>
<name>A0A4P9X0G9_9FUNG</name>
<dbReference type="PANTHER" id="PTHR11102">
    <property type="entry name" value="SEL-1-LIKE PROTEIN"/>
    <property type="match status" value="1"/>
</dbReference>
<evidence type="ECO:0000256" key="1">
    <source>
        <dbReference type="ARBA" id="ARBA00038101"/>
    </source>
</evidence>